<organism evidence="1">
    <name type="scientific">Cladocopium goreaui</name>
    <dbReference type="NCBI Taxonomy" id="2562237"/>
    <lineage>
        <taxon>Eukaryota</taxon>
        <taxon>Sar</taxon>
        <taxon>Alveolata</taxon>
        <taxon>Dinophyceae</taxon>
        <taxon>Suessiales</taxon>
        <taxon>Symbiodiniaceae</taxon>
        <taxon>Cladocopium</taxon>
    </lineage>
</organism>
<protein>
    <submittedName>
        <fullName evidence="3">Nucleotide-diphospho-sugar transferase domain-containing protein</fullName>
    </submittedName>
</protein>
<evidence type="ECO:0000313" key="3">
    <source>
        <dbReference type="EMBL" id="CAL4796114.1"/>
    </source>
</evidence>
<evidence type="ECO:0000313" key="2">
    <source>
        <dbReference type="EMBL" id="CAL1162177.1"/>
    </source>
</evidence>
<dbReference type="EMBL" id="CAMXCT030004387">
    <property type="protein sequence ID" value="CAL4796114.1"/>
    <property type="molecule type" value="Genomic_DNA"/>
</dbReference>
<dbReference type="GO" id="GO:0016740">
    <property type="term" value="F:transferase activity"/>
    <property type="evidence" value="ECO:0007669"/>
    <property type="project" value="UniProtKB-KW"/>
</dbReference>
<reference evidence="2" key="2">
    <citation type="submission" date="2024-04" db="EMBL/GenBank/DDBJ databases">
        <authorList>
            <person name="Chen Y."/>
            <person name="Shah S."/>
            <person name="Dougan E. K."/>
            <person name="Thang M."/>
            <person name="Chan C."/>
        </authorList>
    </citation>
    <scope>NUCLEOTIDE SEQUENCE [LARGE SCALE GENOMIC DNA]</scope>
</reference>
<dbReference type="EMBL" id="CAMXCT020004387">
    <property type="protein sequence ID" value="CAL1162177.1"/>
    <property type="molecule type" value="Genomic_DNA"/>
</dbReference>
<gene>
    <name evidence="1" type="ORF">C1SCF055_LOCUS34207</name>
</gene>
<feature type="non-terminal residue" evidence="1">
    <location>
        <position position="1"/>
    </location>
</feature>
<dbReference type="EMBL" id="CAMXCT010004387">
    <property type="protein sequence ID" value="CAI4008802.1"/>
    <property type="molecule type" value="Genomic_DNA"/>
</dbReference>
<keyword evidence="4" id="KW-1185">Reference proteome</keyword>
<comment type="caution">
    <text evidence="1">The sequence shown here is derived from an EMBL/GenBank/DDBJ whole genome shotgun (WGS) entry which is preliminary data.</text>
</comment>
<dbReference type="OrthoDB" id="427721at2759"/>
<dbReference type="AlphaFoldDB" id="A0A9P1GFK1"/>
<evidence type="ECO:0000313" key="1">
    <source>
        <dbReference type="EMBL" id="CAI4008802.1"/>
    </source>
</evidence>
<evidence type="ECO:0000313" key="4">
    <source>
        <dbReference type="Proteomes" id="UP001152797"/>
    </source>
</evidence>
<proteinExistence type="predicted"/>
<keyword evidence="3" id="KW-0808">Transferase</keyword>
<feature type="non-terminal residue" evidence="1">
    <location>
        <position position="297"/>
    </location>
</feature>
<accession>A0A9P1GFK1</accession>
<reference evidence="1" key="1">
    <citation type="submission" date="2022-10" db="EMBL/GenBank/DDBJ databases">
        <authorList>
            <person name="Chen Y."/>
            <person name="Dougan E. K."/>
            <person name="Chan C."/>
            <person name="Rhodes N."/>
            <person name="Thang M."/>
        </authorList>
    </citation>
    <scope>NUCLEOTIDE SEQUENCE</scope>
</reference>
<name>A0A9P1GFK1_9DINO</name>
<sequence>SCHPWLPVNSPLFAKDRGLWFVENLTERFLEPIQHDEYYPTAPVPAVDPWRFLSYHQPHRCSDVNGSLACQFLQLTAALEVAVRLRRRLVLPQDWDCSLLPMWDVYGMSSSFKDKREGCTFDFFADAEAFVKSFGHLLVEAGIRRNAEYQQLSTAQLKDEVAVVSTEILEVGPDVDLLVLRDRLRLKEDTQGGASLARRLFPCRWVELNLEVLARRPGQAADPGRRNCGVQGLDCCAVYHGWAEKLEYFTDIPWTFPCDCGVGAALGCVPRGELCVHQDDPEDSFETEILKAMEYSK</sequence>
<dbReference type="Proteomes" id="UP001152797">
    <property type="component" value="Unassembled WGS sequence"/>
</dbReference>